<dbReference type="EMBL" id="BK015535">
    <property type="protein sequence ID" value="DAE11693.1"/>
    <property type="molecule type" value="Genomic_DNA"/>
</dbReference>
<name>A0A8S5PZ74_9CAUD</name>
<reference evidence="2" key="1">
    <citation type="journal article" date="2021" name="Proc. Natl. Acad. Sci. U.S.A.">
        <title>A Catalog of Tens of Thousands of Viruses from Human Metagenomes Reveals Hidden Associations with Chronic Diseases.</title>
        <authorList>
            <person name="Tisza M.J."/>
            <person name="Buck C.B."/>
        </authorList>
    </citation>
    <scope>NUCLEOTIDE SEQUENCE</scope>
    <source>
        <strain evidence="2">Ct2vX3</strain>
    </source>
</reference>
<keyword evidence="1" id="KW-0472">Membrane</keyword>
<evidence type="ECO:0000313" key="2">
    <source>
        <dbReference type="EMBL" id="DAE11693.1"/>
    </source>
</evidence>
<evidence type="ECO:0000256" key="1">
    <source>
        <dbReference type="SAM" id="Phobius"/>
    </source>
</evidence>
<keyword evidence="1" id="KW-0812">Transmembrane</keyword>
<proteinExistence type="predicted"/>
<sequence>MIVFTSIPSIPANYYFNFSNAYVVPALTSIFAILSLILLIAASVSAILLLFFLRSFS</sequence>
<protein>
    <submittedName>
        <fullName evidence="2">Uncharacterized protein</fullName>
    </submittedName>
</protein>
<feature type="transmembrane region" description="Helical" evidence="1">
    <location>
        <begin position="26"/>
        <end position="53"/>
    </location>
</feature>
<organism evidence="2">
    <name type="scientific">Siphoviridae sp. ct2vX3</name>
    <dbReference type="NCBI Taxonomy" id="2825318"/>
    <lineage>
        <taxon>Viruses</taxon>
        <taxon>Duplodnaviria</taxon>
        <taxon>Heunggongvirae</taxon>
        <taxon>Uroviricota</taxon>
        <taxon>Caudoviricetes</taxon>
    </lineage>
</organism>
<accession>A0A8S5PZ74</accession>
<keyword evidence="1" id="KW-1133">Transmembrane helix</keyword>